<evidence type="ECO:0000256" key="1">
    <source>
        <dbReference type="SAM" id="MobiDB-lite"/>
    </source>
</evidence>
<accession>A0AA40VRK4</accession>
<dbReference type="Proteomes" id="UP001165986">
    <property type="component" value="Unassembled WGS sequence"/>
</dbReference>
<dbReference type="Gene3D" id="2.120.10.30">
    <property type="entry name" value="TolB, C-terminal domain"/>
    <property type="match status" value="1"/>
</dbReference>
<comment type="caution">
    <text evidence="2">The sequence shown here is derived from an EMBL/GenBank/DDBJ whole genome shotgun (WGS) entry which is preliminary data.</text>
</comment>
<reference evidence="2" key="1">
    <citation type="submission" date="2019-07" db="EMBL/GenBank/DDBJ databases">
        <title>Toxilogical consequences of a new and cryptic species of cyanobacteria (Komarekiella delphini-convector) recovered from the epidermis of a bottlenose dolphin and 1500 ft. in the air.</title>
        <authorList>
            <person name="Brown A.O."/>
            <person name="Dvorak P."/>
            <person name="Villanueva C.D."/>
            <person name="Foss A.J."/>
            <person name="Garvey A.D."/>
            <person name="Gibson Q.A."/>
            <person name="Johansen J.R."/>
            <person name="Casamatta D.A."/>
        </authorList>
    </citation>
    <scope>NUCLEOTIDE SEQUENCE</scope>
    <source>
        <strain evidence="2">SJRDD-AB1</strain>
    </source>
</reference>
<dbReference type="SUPFAM" id="SSF63825">
    <property type="entry name" value="YWTD domain"/>
    <property type="match status" value="1"/>
</dbReference>
<gene>
    <name evidence="2" type="ORF">FNW02_16035</name>
</gene>
<proteinExistence type="predicted"/>
<dbReference type="AlphaFoldDB" id="A0AA40VRK4"/>
<evidence type="ECO:0000313" key="2">
    <source>
        <dbReference type="EMBL" id="MBD6617295.1"/>
    </source>
</evidence>
<dbReference type="RefSeq" id="WP_191758516.1">
    <property type="nucleotide sequence ID" value="NZ_VJXY01000016.1"/>
</dbReference>
<name>A0AA40VRK4_9NOST</name>
<dbReference type="PANTHER" id="PTHR35399">
    <property type="entry name" value="SLR8030 PROTEIN"/>
    <property type="match status" value="1"/>
</dbReference>
<sequence>MTLSRRQFFTLAGTGTAGALILSPLQAFYAKRTLAAGPYGSLQSDPRGVLDLPAGFSYVRLSETGQTMTDGYRVPGGHDGMAAFSGTNGSTILIRNHELNPASSTSVGAPSSKKYDTQGKGGTTTLVVSSTRTLIRHYGSLAGTYRNCAGGRTPWGSWLSCEESFETGNKKHGYVFEVPSSATGFVTPVPLVAMGRFNHEAAAVDPNTGYVYMTEDRGDGLLYRFVPNIRNNLSAGGTLYALRITSRPQANTTTGFTVGQAFAVDWVRITNPDPSTDTVRITGFNLGAAKFSRGEGIFYSNGDIYFSCTNGGSAGLGQIWRYTPATERLRLYIEPNNSGTLDFPDNIVVAPNGDLFLCEDGGGTDFIVGVTPTGALYKFARNALNSNELTGVCFSADGRIMFVNMQTPGITFAISGPW</sequence>
<dbReference type="InterPro" id="IPR011042">
    <property type="entry name" value="6-blade_b-propeller_TolB-like"/>
</dbReference>
<dbReference type="InterPro" id="IPR008557">
    <property type="entry name" value="PhoX"/>
</dbReference>
<dbReference type="PANTHER" id="PTHR35399:SF4">
    <property type="entry name" value="MEMBRANE PROTEIN"/>
    <property type="match status" value="1"/>
</dbReference>
<dbReference type="EMBL" id="VJXY01000016">
    <property type="protein sequence ID" value="MBD6617295.1"/>
    <property type="molecule type" value="Genomic_DNA"/>
</dbReference>
<feature type="region of interest" description="Disordered" evidence="1">
    <location>
        <begin position="102"/>
        <end position="123"/>
    </location>
</feature>
<keyword evidence="3" id="KW-1185">Reference proteome</keyword>
<organism evidence="2 3">
    <name type="scientific">Komarekiella delphini-convector SJRDD-AB1</name>
    <dbReference type="NCBI Taxonomy" id="2593771"/>
    <lineage>
        <taxon>Bacteria</taxon>
        <taxon>Bacillati</taxon>
        <taxon>Cyanobacteriota</taxon>
        <taxon>Cyanophyceae</taxon>
        <taxon>Nostocales</taxon>
        <taxon>Nostocaceae</taxon>
        <taxon>Komarekiella</taxon>
        <taxon>Komarekiella delphini-convector</taxon>
    </lineage>
</organism>
<evidence type="ECO:0000313" key="3">
    <source>
        <dbReference type="Proteomes" id="UP001165986"/>
    </source>
</evidence>
<dbReference type="Pfam" id="PF05787">
    <property type="entry name" value="PhoX"/>
    <property type="match status" value="2"/>
</dbReference>
<protein>
    <submittedName>
        <fullName evidence="2">DUF839 domain-containing protein</fullName>
    </submittedName>
</protein>
<dbReference type="InterPro" id="IPR006311">
    <property type="entry name" value="TAT_signal"/>
</dbReference>
<dbReference type="PROSITE" id="PS51318">
    <property type="entry name" value="TAT"/>
    <property type="match status" value="1"/>
</dbReference>